<evidence type="ECO:0000313" key="2">
    <source>
        <dbReference type="Proteomes" id="UP000001072"/>
    </source>
</evidence>
<reference evidence="2" key="1">
    <citation type="journal article" date="2011" name="Proc. Natl. Acad. Sci. U.S.A.">
        <title>Obligate biotrophy features unraveled by the genomic analysis of rust fungi.</title>
        <authorList>
            <person name="Duplessis S."/>
            <person name="Cuomo C.A."/>
            <person name="Lin Y.-C."/>
            <person name="Aerts A."/>
            <person name="Tisserant E."/>
            <person name="Veneault-Fourrey C."/>
            <person name="Joly D.L."/>
            <person name="Hacquard S."/>
            <person name="Amselem J."/>
            <person name="Cantarel B.L."/>
            <person name="Chiu R."/>
            <person name="Coutinho P.M."/>
            <person name="Feau N."/>
            <person name="Field M."/>
            <person name="Frey P."/>
            <person name="Gelhaye E."/>
            <person name="Goldberg J."/>
            <person name="Grabherr M.G."/>
            <person name="Kodira C.D."/>
            <person name="Kohler A."/>
            <person name="Kuees U."/>
            <person name="Lindquist E.A."/>
            <person name="Lucas S.M."/>
            <person name="Mago R."/>
            <person name="Mauceli E."/>
            <person name="Morin E."/>
            <person name="Murat C."/>
            <person name="Pangilinan J.L."/>
            <person name="Park R."/>
            <person name="Pearson M."/>
            <person name="Quesneville H."/>
            <person name="Rouhier N."/>
            <person name="Sakthikumar S."/>
            <person name="Salamov A.A."/>
            <person name="Schmutz J."/>
            <person name="Selles B."/>
            <person name="Shapiro H."/>
            <person name="Tanguay P."/>
            <person name="Tuskan G.A."/>
            <person name="Henrissat B."/>
            <person name="Van de Peer Y."/>
            <person name="Rouze P."/>
            <person name="Ellis J.G."/>
            <person name="Dodds P.N."/>
            <person name="Schein J.E."/>
            <person name="Zhong S."/>
            <person name="Hamelin R.C."/>
            <person name="Grigoriev I.V."/>
            <person name="Szabo L.J."/>
            <person name="Martin F."/>
        </authorList>
    </citation>
    <scope>NUCLEOTIDE SEQUENCE [LARGE SCALE GENOMIC DNA]</scope>
    <source>
        <strain evidence="2">98AG31 / pathotype 3-4-7</strain>
    </source>
</reference>
<dbReference type="EMBL" id="GL883092">
    <property type="protein sequence ID" value="EGG11313.1"/>
    <property type="molecule type" value="Genomic_DNA"/>
</dbReference>
<dbReference type="OrthoDB" id="2505334at2759"/>
<accession>F4R7G8</accession>
<organism evidence="2">
    <name type="scientific">Melampsora larici-populina (strain 98AG31 / pathotype 3-4-7)</name>
    <name type="common">Poplar leaf rust fungus</name>
    <dbReference type="NCBI Taxonomy" id="747676"/>
    <lineage>
        <taxon>Eukaryota</taxon>
        <taxon>Fungi</taxon>
        <taxon>Dikarya</taxon>
        <taxon>Basidiomycota</taxon>
        <taxon>Pucciniomycotina</taxon>
        <taxon>Pucciniomycetes</taxon>
        <taxon>Pucciniales</taxon>
        <taxon>Melampsoraceae</taxon>
        <taxon>Melampsora</taxon>
    </lineage>
</organism>
<dbReference type="GeneID" id="18921592"/>
<proteinExistence type="predicted"/>
<name>F4R7G8_MELLP</name>
<dbReference type="HOGENOM" id="CLU_032925_2_0_1"/>
<keyword evidence="2" id="KW-1185">Reference proteome</keyword>
<dbReference type="SUPFAM" id="SSF52047">
    <property type="entry name" value="RNI-like"/>
    <property type="match status" value="1"/>
</dbReference>
<protein>
    <submittedName>
        <fullName evidence="1">Uncharacterized protein</fullName>
    </submittedName>
</protein>
<dbReference type="VEuPathDB" id="FungiDB:MELLADRAFT_102185"/>
<dbReference type="InParanoid" id="F4R7G8"/>
<gene>
    <name evidence="1" type="ORF">MELLADRAFT_102185</name>
</gene>
<dbReference type="RefSeq" id="XP_007404948.1">
    <property type="nucleotide sequence ID" value="XM_007404886.1"/>
</dbReference>
<dbReference type="KEGG" id="mlr:MELLADRAFT_102185"/>
<dbReference type="Proteomes" id="UP000001072">
    <property type="component" value="Unassembled WGS sequence"/>
</dbReference>
<dbReference type="AlphaFoldDB" id="F4R7G8"/>
<dbReference type="Gene3D" id="3.80.10.10">
    <property type="entry name" value="Ribonuclease Inhibitor"/>
    <property type="match status" value="1"/>
</dbReference>
<evidence type="ECO:0000313" key="1">
    <source>
        <dbReference type="EMBL" id="EGG11313.1"/>
    </source>
</evidence>
<sequence length="460" mass="52466">MSLQLNDERLLQIQMLINSPPDKMSNHSSQNNVKLGAGWLPIELLTSIIEFFVAQTEILPFAINTNDEAIILPTAIRDINILRLVCKDWCTAATPFAFHTVYLYKASGVKSLLHTCRTSIGHTQKSLPVKKLRIANIWYSGASHGENSAEELQDAQRQLLNFEIVHRSCPVSIDQAADAIILLGHNLIELTLRFSRSITISPYMLRSIKEISSLKKLRIFVDQRRERNNDSESISALLNATPTLESLMISFSHLDVLNLKPQALPNLKHLWFRSSSTNIEAVSQLCNAVKDSVKVIEYNVGNELSDLGMAIEPMKESLEGLFCTTLPRHLPNAIIGMRFPRLRVMRSLFWLESGLFPDYSWLQWPILQSVRTFAAEIHFGRIYWKWALEDDSFQKPTNLKHFICITGWRKRIIDESLAKAFKARGITCHFMLELRPHELLVRIGLQAQWANEMNQAAKPI</sequence>
<dbReference type="InterPro" id="IPR032675">
    <property type="entry name" value="LRR_dom_sf"/>
</dbReference>